<evidence type="ECO:0000313" key="1">
    <source>
        <dbReference type="EMBL" id="MBX25423.1"/>
    </source>
</evidence>
<name>A0A2P2M5D5_RHIMU</name>
<protein>
    <submittedName>
        <fullName evidence="1">Uncharacterized protein</fullName>
    </submittedName>
</protein>
<sequence>MTDSSDSVSIDMETPSPGGKVTYIRIYASCMYVCIPTRVCVRAHIVVFVRSCLVGQKMREMERNEQASF</sequence>
<accession>A0A2P2M5D5</accession>
<dbReference type="EMBL" id="GGEC01044939">
    <property type="protein sequence ID" value="MBX25423.1"/>
    <property type="molecule type" value="Transcribed_RNA"/>
</dbReference>
<dbReference type="AlphaFoldDB" id="A0A2P2M5D5"/>
<proteinExistence type="predicted"/>
<reference evidence="1" key="1">
    <citation type="submission" date="2018-02" db="EMBL/GenBank/DDBJ databases">
        <title>Rhizophora mucronata_Transcriptome.</title>
        <authorList>
            <person name="Meera S.P."/>
            <person name="Sreeshan A."/>
            <person name="Augustine A."/>
        </authorList>
    </citation>
    <scope>NUCLEOTIDE SEQUENCE</scope>
    <source>
        <tissue evidence="1">Leaf</tissue>
    </source>
</reference>
<organism evidence="1">
    <name type="scientific">Rhizophora mucronata</name>
    <name type="common">Asiatic mangrove</name>
    <dbReference type="NCBI Taxonomy" id="61149"/>
    <lineage>
        <taxon>Eukaryota</taxon>
        <taxon>Viridiplantae</taxon>
        <taxon>Streptophyta</taxon>
        <taxon>Embryophyta</taxon>
        <taxon>Tracheophyta</taxon>
        <taxon>Spermatophyta</taxon>
        <taxon>Magnoliopsida</taxon>
        <taxon>eudicotyledons</taxon>
        <taxon>Gunneridae</taxon>
        <taxon>Pentapetalae</taxon>
        <taxon>rosids</taxon>
        <taxon>fabids</taxon>
        <taxon>Malpighiales</taxon>
        <taxon>Rhizophoraceae</taxon>
        <taxon>Rhizophora</taxon>
    </lineage>
</organism>